<dbReference type="InterPro" id="IPR006311">
    <property type="entry name" value="TAT_signal"/>
</dbReference>
<dbReference type="SUPFAM" id="SSF109998">
    <property type="entry name" value="Triger factor/SurA peptide-binding domain-like"/>
    <property type="match status" value="1"/>
</dbReference>
<evidence type="ECO:0000313" key="3">
    <source>
        <dbReference type="Proteomes" id="UP001316189"/>
    </source>
</evidence>
<evidence type="ECO:0008006" key="4">
    <source>
        <dbReference type="Google" id="ProtNLM"/>
    </source>
</evidence>
<name>A0ABY5L3Q8_9CELL</name>
<organism evidence="2 3">
    <name type="scientific">Cellulomonas chengniuliangii</name>
    <dbReference type="NCBI Taxonomy" id="2968084"/>
    <lineage>
        <taxon>Bacteria</taxon>
        <taxon>Bacillati</taxon>
        <taxon>Actinomycetota</taxon>
        <taxon>Actinomycetes</taxon>
        <taxon>Micrococcales</taxon>
        <taxon>Cellulomonadaceae</taxon>
        <taxon>Cellulomonas</taxon>
    </lineage>
</organism>
<gene>
    <name evidence="2" type="ORF">NP064_04060</name>
</gene>
<dbReference type="PROSITE" id="PS51257">
    <property type="entry name" value="PROKAR_LIPOPROTEIN"/>
    <property type="match status" value="1"/>
</dbReference>
<feature type="signal peptide" evidence="1">
    <location>
        <begin position="1"/>
        <end position="36"/>
    </location>
</feature>
<proteinExistence type="predicted"/>
<dbReference type="EMBL" id="CP101988">
    <property type="protein sequence ID" value="UUI76090.1"/>
    <property type="molecule type" value="Genomic_DNA"/>
</dbReference>
<accession>A0ABY5L3Q8</accession>
<keyword evidence="1" id="KW-0732">Signal</keyword>
<dbReference type="InterPro" id="IPR027304">
    <property type="entry name" value="Trigger_fact/SurA_dom_sf"/>
</dbReference>
<evidence type="ECO:0000256" key="1">
    <source>
        <dbReference type="SAM" id="SignalP"/>
    </source>
</evidence>
<protein>
    <recommendedName>
        <fullName evidence="4">Lipoprotein</fullName>
    </recommendedName>
</protein>
<dbReference type="Proteomes" id="UP001316189">
    <property type="component" value="Chromosome"/>
</dbReference>
<sequence length="184" mass="18428">MTANISRSARPRRAAVAASALAVASLLGACSGQPGAAAVVDGEEISAAELQDAVAEVGPFLQGATPITVLTVLVQTPAVDRVAAENGVAASDADADALLSDIAAQAGMTDLSFGDGARAVARYSLEINALQSLPNAGDVLAQLTEEVASSDVEVSPRYADVTADNQLVAPARDWLVLSQDSAGG</sequence>
<feature type="chain" id="PRO_5045622084" description="Lipoprotein" evidence="1">
    <location>
        <begin position="37"/>
        <end position="184"/>
    </location>
</feature>
<dbReference type="RefSeq" id="WP_227567793.1">
    <property type="nucleotide sequence ID" value="NZ_CP101988.1"/>
</dbReference>
<evidence type="ECO:0000313" key="2">
    <source>
        <dbReference type="EMBL" id="UUI76090.1"/>
    </source>
</evidence>
<keyword evidence="3" id="KW-1185">Reference proteome</keyword>
<dbReference type="PROSITE" id="PS51318">
    <property type="entry name" value="TAT"/>
    <property type="match status" value="1"/>
</dbReference>
<reference evidence="2 3" key="1">
    <citation type="submission" date="2022-07" db="EMBL/GenBank/DDBJ databases">
        <title>Novel species in genus cellulomonas.</title>
        <authorList>
            <person name="Ye L."/>
        </authorList>
    </citation>
    <scope>NUCLEOTIDE SEQUENCE [LARGE SCALE GENOMIC DNA]</scope>
    <source>
        <strain evidence="3">zg-Y338</strain>
    </source>
</reference>